<sequence>RQCGANALLNIHTIHIESYYAYQSYYECRGVPAVIARRAPGGKYTKEQLIQSFYVHSQPPSRMMQAYEDWLELQTAGQIRRKKFDRIYRFYLILCPLLLFLTAVDIKLSKGGDIATAWFGFGFFYEQLVKLFS</sequence>
<protein>
    <recommendedName>
        <fullName evidence="4">Glycosyl transferase family 2</fullName>
    </recommendedName>
</protein>
<feature type="transmembrane region" description="Helical" evidence="1">
    <location>
        <begin position="90"/>
        <end position="108"/>
    </location>
</feature>
<evidence type="ECO:0000313" key="3">
    <source>
        <dbReference type="Proteomes" id="UP000715095"/>
    </source>
</evidence>
<accession>A0ABS2DVU0</accession>
<comment type="caution">
    <text evidence="2">The sequence shown here is derived from an EMBL/GenBank/DDBJ whole genome shotgun (WGS) entry which is preliminary data.</text>
</comment>
<dbReference type="EMBL" id="JACJJC010000252">
    <property type="protein sequence ID" value="MBM6705252.1"/>
    <property type="molecule type" value="Genomic_DNA"/>
</dbReference>
<keyword evidence="1" id="KW-0812">Transmembrane</keyword>
<feature type="transmembrane region" description="Helical" evidence="1">
    <location>
        <begin position="114"/>
        <end position="132"/>
    </location>
</feature>
<evidence type="ECO:0008006" key="4">
    <source>
        <dbReference type="Google" id="ProtNLM"/>
    </source>
</evidence>
<evidence type="ECO:0000313" key="2">
    <source>
        <dbReference type="EMBL" id="MBM6705252.1"/>
    </source>
</evidence>
<gene>
    <name evidence="2" type="ORF">H6A60_12340</name>
</gene>
<dbReference type="Proteomes" id="UP000715095">
    <property type="component" value="Unassembled WGS sequence"/>
</dbReference>
<keyword evidence="1" id="KW-0472">Membrane</keyword>
<proteinExistence type="predicted"/>
<organism evidence="2 3">
    <name type="scientific">Sutterella massiliensis</name>
    <dbReference type="NCBI Taxonomy" id="1816689"/>
    <lineage>
        <taxon>Bacteria</taxon>
        <taxon>Pseudomonadati</taxon>
        <taxon>Pseudomonadota</taxon>
        <taxon>Betaproteobacteria</taxon>
        <taxon>Burkholderiales</taxon>
        <taxon>Sutterellaceae</taxon>
        <taxon>Sutterella</taxon>
    </lineage>
</organism>
<evidence type="ECO:0000256" key="1">
    <source>
        <dbReference type="SAM" id="Phobius"/>
    </source>
</evidence>
<keyword evidence="3" id="KW-1185">Reference proteome</keyword>
<dbReference type="RefSeq" id="WP_205105096.1">
    <property type="nucleotide sequence ID" value="NZ_JACJJC010000252.1"/>
</dbReference>
<name>A0ABS2DVU0_9BURK</name>
<reference evidence="2 3" key="1">
    <citation type="journal article" date="2021" name="Sci. Rep.">
        <title>The distribution of antibiotic resistance genes in chicken gut microbiota commensals.</title>
        <authorList>
            <person name="Juricova H."/>
            <person name="Matiasovicova J."/>
            <person name="Kubasova T."/>
            <person name="Cejkova D."/>
            <person name="Rychlik I."/>
        </authorList>
    </citation>
    <scope>NUCLEOTIDE SEQUENCE [LARGE SCALE GENOMIC DNA]</scope>
    <source>
        <strain evidence="2 3">An829</strain>
    </source>
</reference>
<feature type="non-terminal residue" evidence="2">
    <location>
        <position position="1"/>
    </location>
</feature>
<keyword evidence="1" id="KW-1133">Transmembrane helix</keyword>